<dbReference type="GO" id="GO:0005886">
    <property type="term" value="C:plasma membrane"/>
    <property type="evidence" value="ECO:0007669"/>
    <property type="project" value="InterPro"/>
</dbReference>
<dbReference type="PRINTS" id="PR01001">
    <property type="entry name" value="FADG3PDH"/>
</dbReference>
<protein>
    <submittedName>
        <fullName evidence="9">sn-glycerol-3-phosphate dehydrogenase (Anaerobic), large subunit, FAD/NAD(P)-binding (Modular protein)</fullName>
        <ecNumber evidence="9">1.1.5.3</ecNumber>
    </submittedName>
</protein>
<comment type="cofactor">
    <cofactor evidence="1">
        <name>FAD</name>
        <dbReference type="ChEBI" id="CHEBI:57692"/>
    </cofactor>
</comment>
<dbReference type="InterPro" id="IPR036188">
    <property type="entry name" value="FAD/NAD-bd_sf"/>
</dbReference>
<keyword evidence="5" id="KW-0274">FAD</keyword>
<organism evidence="9">
    <name type="scientific">uncultured delta proteobacterium</name>
    <dbReference type="NCBI Taxonomy" id="34034"/>
    <lineage>
        <taxon>Bacteria</taxon>
        <taxon>Deltaproteobacteria</taxon>
        <taxon>environmental samples</taxon>
    </lineage>
</organism>
<evidence type="ECO:0000256" key="6">
    <source>
        <dbReference type="ARBA" id="ARBA00023002"/>
    </source>
</evidence>
<sequence length="981" mass="105207">MQHVRVVVIGGGATGTGILRDLSMRGIPALLVEKADLASGTSSRFHGLLHSGARYAVNDPEAAKECIRENTILRRIGKSCVEETEGYFVRTPGDDPAFEPRWIAACRACGIEVEEVPLAEALRREPNLSPDAEAVYRVPDSAVDGFRLVWHNVMSARRYGGAIRTYCQVVAINSVNGAVTGVTLQNGKTGEKETVPCEMVINATGSWAGEVASLAGIAVSVSPDRGTLLAFNHRFTNRVVNRLRKSSDGDIFVPHGSIVIFGTTSIPTDRPDDTRPRSEDVLYLLKEGEPLFPKIRDYRMLRAFAGTRPLYSPSAATGRAATRNFVIIDHEEEGLSGLLTVTGGKFTSFRLMAEKTVDKAAAKLGVTAPCRTAEESIVPAPDEHLMKRATKLFPSEGTRLAVSRLGDDLELAVRASEENPWKKLLLCECEMVTLAEFETVASEPTSHSLGDIRRRTRLGMGTCQGSFCALRATGALVENALIPDASPRALFRQFLQERWGGIRPLLWGTQLKEIELERGIYDATLNIDGHSEGTFPPCEEPQPFHPVKARTPAPAAPNTGDGYDAVVVGAGFSGLIAAATAAGRGKRVLVINRGGGALTIGGGTVDILGFAGQEVVTGNPFAAMERLAPGHPYRIVGPEAVRDALDFLADVMERQGGAMLRAGSETTGNAWLPTAAGTMKPTWITGQSMNPATVREAESFVVVGITGMKDFSPQLAASGLQLWPQFAGKRLEHKHIPSPFGEKGVTVRDTTALDLASFLDSPEGFDWLERSLAGIRSDAACILLPTILGTKPGSAVHARLEQATKRKIVELFCPPPSVTGLRMHRALMQELRLRGVHFVENATVTKAVIENGRCRALVTAMPDKEREYRADSFIIATGGLFSEGVKTRPGEATEAIFKLPIPVPPVQDDWSSPEFFGHGNHPFAVLGVAVNGRLNPLGPGAAGLWDNVHFVGRSLGGYDFASEKSGSGVALATGHFAGTLV</sequence>
<dbReference type="CDD" id="cd19946">
    <property type="entry name" value="GlpA-like_Fer2_BFD-like"/>
    <property type="match status" value="1"/>
</dbReference>
<reference evidence="9" key="1">
    <citation type="submission" date="2016-04" db="EMBL/GenBank/DDBJ databases">
        <authorList>
            <person name="Evans L.H."/>
            <person name="Alamgir A."/>
            <person name="Owens N."/>
            <person name="Weber N.D."/>
            <person name="Virtaneva K."/>
            <person name="Barbian K."/>
            <person name="Babar A."/>
            <person name="Rosenke K."/>
        </authorList>
    </citation>
    <scope>NUCLEOTIDE SEQUENCE</scope>
    <source>
        <strain evidence="9">86</strain>
    </source>
</reference>
<name>A0A212IUD6_9DELT</name>
<dbReference type="GO" id="GO:0050660">
    <property type="term" value="F:flavin adenine dinucleotide binding"/>
    <property type="evidence" value="ECO:0007669"/>
    <property type="project" value="InterPro"/>
</dbReference>
<dbReference type="InterPro" id="IPR009158">
    <property type="entry name" value="G3P_DH_GlpB_su"/>
</dbReference>
<evidence type="ECO:0000256" key="3">
    <source>
        <dbReference type="ARBA" id="ARBA00022630"/>
    </source>
</evidence>
<keyword evidence="3" id="KW-0285">Flavoprotein</keyword>
<evidence type="ECO:0000256" key="2">
    <source>
        <dbReference type="ARBA" id="ARBA00007330"/>
    </source>
</evidence>
<dbReference type="EC" id="1.1.5.3" evidence="9"/>
<dbReference type="GO" id="GO:0004368">
    <property type="term" value="F:glycerol-3-phosphate dehydrogenase (quinone) activity"/>
    <property type="evidence" value="ECO:0007669"/>
    <property type="project" value="UniProtKB-EC"/>
</dbReference>
<dbReference type="PANTHER" id="PTHR11985">
    <property type="entry name" value="GLYCEROL-3-PHOSPHATE DEHYDROGENASE"/>
    <property type="match status" value="1"/>
</dbReference>
<dbReference type="Pfam" id="PF00890">
    <property type="entry name" value="FAD_binding_2"/>
    <property type="match status" value="1"/>
</dbReference>
<feature type="domain" description="FAD dependent oxidoreductase" evidence="8">
    <location>
        <begin position="5"/>
        <end position="343"/>
    </location>
</feature>
<dbReference type="NCBIfam" id="NF008313">
    <property type="entry name" value="PRK11101.1"/>
    <property type="match status" value="1"/>
</dbReference>
<dbReference type="NCBIfam" id="TIGR03377">
    <property type="entry name" value="glycerol3P_GlpA"/>
    <property type="match status" value="1"/>
</dbReference>
<dbReference type="GO" id="GO:0009331">
    <property type="term" value="C:glycerol-3-phosphate dehydrogenase (FAD) complex"/>
    <property type="evidence" value="ECO:0007669"/>
    <property type="project" value="InterPro"/>
</dbReference>
<gene>
    <name evidence="9" type="ORF">KL86DPRO_10093</name>
</gene>
<evidence type="ECO:0000313" key="9">
    <source>
        <dbReference type="EMBL" id="SBV90820.1"/>
    </source>
</evidence>
<dbReference type="SUPFAM" id="SSF51905">
    <property type="entry name" value="FAD/NAD(P)-binding domain"/>
    <property type="match status" value="2"/>
</dbReference>
<dbReference type="GO" id="GO:0010181">
    <property type="term" value="F:FMN binding"/>
    <property type="evidence" value="ECO:0007669"/>
    <property type="project" value="InterPro"/>
</dbReference>
<dbReference type="Gene3D" id="1.10.10.1100">
    <property type="entry name" value="BFD-like [2Fe-2S]-binding domain"/>
    <property type="match status" value="1"/>
</dbReference>
<accession>A0A212IUD6</accession>
<dbReference type="Gene3D" id="3.50.50.60">
    <property type="entry name" value="FAD/NAD(P)-binding domain"/>
    <property type="match status" value="5"/>
</dbReference>
<evidence type="ECO:0000259" key="7">
    <source>
        <dbReference type="Pfam" id="PF00890"/>
    </source>
</evidence>
<dbReference type="InterPro" id="IPR003953">
    <property type="entry name" value="FAD-dep_OxRdtase_2_FAD-bd"/>
</dbReference>
<dbReference type="GO" id="GO:0046168">
    <property type="term" value="P:glycerol-3-phosphate catabolic process"/>
    <property type="evidence" value="ECO:0007669"/>
    <property type="project" value="TreeGrafter"/>
</dbReference>
<dbReference type="InterPro" id="IPR000447">
    <property type="entry name" value="G3P_DH_FAD-dep"/>
</dbReference>
<evidence type="ECO:0000259" key="8">
    <source>
        <dbReference type="Pfam" id="PF01266"/>
    </source>
</evidence>
<keyword evidence="6 9" id="KW-0560">Oxidoreductase</keyword>
<dbReference type="AlphaFoldDB" id="A0A212IUD6"/>
<keyword evidence="4" id="KW-0288">FMN</keyword>
<dbReference type="InterPro" id="IPR041854">
    <property type="entry name" value="BFD-like_2Fe2S-bd_dom_sf"/>
</dbReference>
<evidence type="ECO:0000256" key="5">
    <source>
        <dbReference type="ARBA" id="ARBA00022827"/>
    </source>
</evidence>
<evidence type="ECO:0000256" key="1">
    <source>
        <dbReference type="ARBA" id="ARBA00001974"/>
    </source>
</evidence>
<dbReference type="GO" id="GO:0046174">
    <property type="term" value="P:polyol catabolic process"/>
    <property type="evidence" value="ECO:0007669"/>
    <property type="project" value="InterPro"/>
</dbReference>
<dbReference type="EMBL" id="FLUQ01000001">
    <property type="protein sequence ID" value="SBV90820.1"/>
    <property type="molecule type" value="Genomic_DNA"/>
</dbReference>
<dbReference type="NCBIfam" id="TIGR03378">
    <property type="entry name" value="glycerol3P_GlpB"/>
    <property type="match status" value="1"/>
</dbReference>
<evidence type="ECO:0000256" key="4">
    <source>
        <dbReference type="ARBA" id="ARBA00022643"/>
    </source>
</evidence>
<proteinExistence type="inferred from homology"/>
<dbReference type="Pfam" id="PF01266">
    <property type="entry name" value="DAO"/>
    <property type="match status" value="1"/>
</dbReference>
<dbReference type="PANTHER" id="PTHR11985:SF35">
    <property type="entry name" value="ANAEROBIC GLYCEROL-3-PHOSPHATE DEHYDROGENASE SUBUNIT A"/>
    <property type="match status" value="1"/>
</dbReference>
<dbReference type="InterPro" id="IPR017752">
    <property type="entry name" value="G3P_DH_GlpA_su"/>
</dbReference>
<comment type="similarity">
    <text evidence="2">Belongs to the FAD-dependent glycerol-3-phosphate dehydrogenase family.</text>
</comment>
<feature type="domain" description="FAD-dependent oxidoreductase 2 FAD-binding" evidence="7">
    <location>
        <begin position="564"/>
        <end position="969"/>
    </location>
</feature>
<dbReference type="InterPro" id="IPR006076">
    <property type="entry name" value="FAD-dep_OxRdtase"/>
</dbReference>